<feature type="region of interest" description="Disordered" evidence="1">
    <location>
        <begin position="19"/>
        <end position="62"/>
    </location>
</feature>
<feature type="compositionally biased region" description="Basic and acidic residues" evidence="1">
    <location>
        <begin position="44"/>
        <end position="62"/>
    </location>
</feature>
<organism evidence="2">
    <name type="scientific">Pseudomonas aeruginosa</name>
    <dbReference type="NCBI Taxonomy" id="287"/>
    <lineage>
        <taxon>Bacteria</taxon>
        <taxon>Pseudomonadati</taxon>
        <taxon>Pseudomonadota</taxon>
        <taxon>Gammaproteobacteria</taxon>
        <taxon>Pseudomonadales</taxon>
        <taxon>Pseudomonadaceae</taxon>
        <taxon>Pseudomonas</taxon>
    </lineage>
</organism>
<protein>
    <submittedName>
        <fullName evidence="2">Uncharacterized protein</fullName>
    </submittedName>
</protein>
<proteinExistence type="predicted"/>
<evidence type="ECO:0000313" key="2">
    <source>
        <dbReference type="EMBL" id="AAF63993.1"/>
    </source>
</evidence>
<dbReference type="EMBL" id="AF214679">
    <property type="protein sequence ID" value="AAF63993.1"/>
    <property type="molecule type" value="Genomic_DNA"/>
</dbReference>
<evidence type="ECO:0000256" key="1">
    <source>
        <dbReference type="SAM" id="MobiDB-lite"/>
    </source>
</evidence>
<accession>Q9L879</accession>
<sequence length="62" mass="6319">MAAPRLAAGEALEHGAAGVVVADQQDHQGQLGVQPALAQPAGGEIEHPEAKDQGGEHRGHHD</sequence>
<reference evidence="2" key="1">
    <citation type="journal article" date="2000" name="Infect. Immun.">
        <title>In vivo-induced genes in Pseudomonas aeruginosa.</title>
        <authorList>
            <person name="Handfield M."/>
            <person name="Lehoux D.E."/>
            <person name="Sanschagrin F."/>
            <person name="Mahan M.J."/>
            <person name="Woods D.E."/>
            <person name="Levesque R.C."/>
        </authorList>
    </citation>
    <scope>NUCLEOTIDE SEQUENCE</scope>
</reference>
<feature type="non-terminal residue" evidence="2">
    <location>
        <position position="62"/>
    </location>
</feature>
<dbReference type="AlphaFoldDB" id="Q9L879"/>
<name>Q9L879_PSEAI</name>